<evidence type="ECO:0000256" key="3">
    <source>
        <dbReference type="SAM" id="MobiDB-lite"/>
    </source>
</evidence>
<dbReference type="EMBL" id="MFZG01000004">
    <property type="protein sequence ID" value="OGK17596.1"/>
    <property type="molecule type" value="Genomic_DNA"/>
</dbReference>
<dbReference type="PROSITE" id="PS51900">
    <property type="entry name" value="CB"/>
    <property type="match status" value="1"/>
</dbReference>
<name>A0A1F7GFI6_9BACT</name>
<accession>A0A1F7GFI6</accession>
<evidence type="ECO:0000256" key="4">
    <source>
        <dbReference type="SAM" id="Phobius"/>
    </source>
</evidence>
<reference evidence="6 7" key="1">
    <citation type="journal article" date="2016" name="Nat. Commun.">
        <title>Thousands of microbial genomes shed light on interconnected biogeochemical processes in an aquifer system.</title>
        <authorList>
            <person name="Anantharaman K."/>
            <person name="Brown C.T."/>
            <person name="Hug L.A."/>
            <person name="Sharon I."/>
            <person name="Castelle C.J."/>
            <person name="Probst A.J."/>
            <person name="Thomas B.C."/>
            <person name="Singh A."/>
            <person name="Wilkins M.J."/>
            <person name="Karaoz U."/>
            <person name="Brodie E.L."/>
            <person name="Williams K.H."/>
            <person name="Hubbard S.S."/>
            <person name="Banfield J.F."/>
        </authorList>
    </citation>
    <scope>NUCLEOTIDE SEQUENCE [LARGE SCALE GENOMIC DNA]</scope>
</reference>
<keyword evidence="4" id="KW-1133">Transmembrane helix</keyword>
<evidence type="ECO:0000313" key="6">
    <source>
        <dbReference type="EMBL" id="OGK17596.1"/>
    </source>
</evidence>
<feature type="region of interest" description="Disordered" evidence="3">
    <location>
        <begin position="893"/>
        <end position="918"/>
    </location>
</feature>
<dbReference type="Gene3D" id="1.10.150.130">
    <property type="match status" value="1"/>
</dbReference>
<keyword evidence="1 2" id="KW-0238">DNA-binding</keyword>
<gene>
    <name evidence="6" type="ORF">A2774_04790</name>
</gene>
<keyword evidence="4" id="KW-0472">Membrane</keyword>
<feature type="compositionally biased region" description="Polar residues" evidence="3">
    <location>
        <begin position="907"/>
        <end position="918"/>
    </location>
</feature>
<evidence type="ECO:0000256" key="2">
    <source>
        <dbReference type="PROSITE-ProRule" id="PRU01248"/>
    </source>
</evidence>
<dbReference type="InterPro" id="IPR044068">
    <property type="entry name" value="CB"/>
</dbReference>
<organism evidence="6 7">
    <name type="scientific">Candidatus Roizmanbacteria bacterium RIFCSPHIGHO2_01_FULL_39_12c</name>
    <dbReference type="NCBI Taxonomy" id="1802031"/>
    <lineage>
        <taxon>Bacteria</taxon>
        <taxon>Candidatus Roizmaniibacteriota</taxon>
    </lineage>
</organism>
<evidence type="ECO:0000256" key="1">
    <source>
        <dbReference type="ARBA" id="ARBA00023125"/>
    </source>
</evidence>
<dbReference type="InterPro" id="IPR004107">
    <property type="entry name" value="Integrase_SAM-like_N"/>
</dbReference>
<comment type="caution">
    <text evidence="6">The sequence shown here is derived from an EMBL/GenBank/DDBJ whole genome shotgun (WGS) entry which is preliminary data.</text>
</comment>
<feature type="domain" description="Core-binding (CB)" evidence="5">
    <location>
        <begin position="5"/>
        <end position="95"/>
    </location>
</feature>
<evidence type="ECO:0000259" key="5">
    <source>
        <dbReference type="PROSITE" id="PS51900"/>
    </source>
</evidence>
<dbReference type="GO" id="GO:0015074">
    <property type="term" value="P:DNA integration"/>
    <property type="evidence" value="ECO:0007669"/>
    <property type="project" value="InterPro"/>
</dbReference>
<keyword evidence="4" id="KW-0812">Transmembrane</keyword>
<dbReference type="AlphaFoldDB" id="A0A1F7GFI6"/>
<evidence type="ECO:0000313" key="7">
    <source>
        <dbReference type="Proteomes" id="UP000177208"/>
    </source>
</evidence>
<proteinExistence type="predicted"/>
<dbReference type="SUPFAM" id="SSF47823">
    <property type="entry name" value="lambda integrase-like, N-terminal domain"/>
    <property type="match status" value="1"/>
</dbReference>
<dbReference type="GO" id="GO:0003677">
    <property type="term" value="F:DNA binding"/>
    <property type="evidence" value="ECO:0007669"/>
    <property type="project" value="UniProtKB-UniRule"/>
</dbReference>
<dbReference type="InterPro" id="IPR010998">
    <property type="entry name" value="Integrase_recombinase_N"/>
</dbReference>
<feature type="transmembrane region" description="Helical" evidence="4">
    <location>
        <begin position="145"/>
        <end position="167"/>
    </location>
</feature>
<sequence>MYNLSNLEPKFKNFLLAENISVISIRNYLSDVRHFFGWLIANQIYDNDKNLRTNLASIKESAIEDYKNSYLKANLPKKTINRRLSALRKFFTFVQKQGAIEANPATKVNNVSSLQVKPTVHKPAPAIDKTPTRNKMKNKQKAVKFNFIFLKIALAIIILFFPLALFIQHKFKTAQQFVPVLSKQPPNKRYIAFSGKLTDELGNPIISKTDVKFNLYTAPVGAESVYTSYCIGQDGAITPDVNGNIRVLIGYDCDRSPIDSNIFIDYPVIYLGVTPGSDVEMQPRHKIPNVGYALNSDTLQGLNPGSDYMSIPFINQSGDLLIGALEPGIHSIFESENFTISSAETINVQSAGIGDVVLQASDSGGIKFRTGGISDTYTRLLINNEGNIGIGTLFPSYGLEVNDDIKVTDGNRLIVGSSPTDPSGENGAIYYNTGSGKFRCFQKNQWFDCFDQAETNSIGGAYEGNLSTDTAWSQLETQIYLLTNTVDNLKSKIDTLSKFSLNVLTANYRLLATNLSVSEKITSPIVETTQIKTNEIINNHGDINVILGSQVSDANLTTPESDGDSGQTGLTNKNKGSLASLIIKGLEGKTVAIIDAAGNASFSGQLAANDLLIANNASVSGSLYANSIESENLNSLTQEVSNTKARTAAVEEKISGLVPRIPTESGEVEKTSAVSQSLINDINDIQFLLADLKSQPLPNPNYYQNLDTNQQSTIDNVIMEQLTVTDKSNFYDTAVSNSSTVGSLLLQDNSILSLAWDLKLSALSKIKLFDDTVIISKDGSITAKGKVLAEGGLVTNKIEALNENEAVNIDRLALSNLIINDRFLSNSSSSALIASSENFEINGIFSPAFETGKTIAGDAVIPSQSQEIIIYNSNVTDSSLIYLTPKGQITTSPVSVSKKEPCGSISPEMNETNKTTSGVENPGCKPYFKVSLPVPATQPLAFDWLIIN</sequence>
<dbReference type="Pfam" id="PF02899">
    <property type="entry name" value="Phage_int_SAM_1"/>
    <property type="match status" value="1"/>
</dbReference>
<protein>
    <recommendedName>
        <fullName evidence="5">Core-binding (CB) domain-containing protein</fullName>
    </recommendedName>
</protein>
<dbReference type="Proteomes" id="UP000177208">
    <property type="component" value="Unassembled WGS sequence"/>
</dbReference>